<reference evidence="2 3" key="1">
    <citation type="submission" date="2018-10" db="EMBL/GenBank/DDBJ databases">
        <title>Aeromicrobium sp. 9W16Y-2 whole genome shotgun sequence.</title>
        <authorList>
            <person name="Li F."/>
        </authorList>
    </citation>
    <scope>NUCLEOTIDE SEQUENCE [LARGE SCALE GENOMIC DNA]</scope>
    <source>
        <strain evidence="2 3">9W16Y-2</strain>
    </source>
</reference>
<accession>A0A3L8PPP5</accession>
<evidence type="ECO:0000313" key="2">
    <source>
        <dbReference type="EMBL" id="RLV56418.1"/>
    </source>
</evidence>
<feature type="region of interest" description="Disordered" evidence="1">
    <location>
        <begin position="1"/>
        <end position="77"/>
    </location>
</feature>
<protein>
    <submittedName>
        <fullName evidence="2">Uncharacterized protein</fullName>
    </submittedName>
</protein>
<organism evidence="2 3">
    <name type="scientific">Aeromicrobium phragmitis</name>
    <dbReference type="NCBI Taxonomy" id="2478914"/>
    <lineage>
        <taxon>Bacteria</taxon>
        <taxon>Bacillati</taxon>
        <taxon>Actinomycetota</taxon>
        <taxon>Actinomycetes</taxon>
        <taxon>Propionibacteriales</taxon>
        <taxon>Nocardioidaceae</taxon>
        <taxon>Aeromicrobium</taxon>
    </lineage>
</organism>
<sequence length="77" mass="8311">MTHQWEDTMTEQNHDDALDPAAQDPKKANEEQQGHDQGSGGAGGEKDTQDLPTSDEGNAYQPDPLGNPGGPEREEHT</sequence>
<gene>
    <name evidence="2" type="ORF">D9V41_04865</name>
</gene>
<dbReference type="AlphaFoldDB" id="A0A3L8PPP5"/>
<comment type="caution">
    <text evidence="2">The sequence shown here is derived from an EMBL/GenBank/DDBJ whole genome shotgun (WGS) entry which is preliminary data.</text>
</comment>
<evidence type="ECO:0000313" key="3">
    <source>
        <dbReference type="Proteomes" id="UP000282515"/>
    </source>
</evidence>
<dbReference type="Proteomes" id="UP000282515">
    <property type="component" value="Unassembled WGS sequence"/>
</dbReference>
<evidence type="ECO:0000256" key="1">
    <source>
        <dbReference type="SAM" id="MobiDB-lite"/>
    </source>
</evidence>
<keyword evidence="3" id="KW-1185">Reference proteome</keyword>
<proteinExistence type="predicted"/>
<dbReference type="EMBL" id="RDBF01000003">
    <property type="protein sequence ID" value="RLV56418.1"/>
    <property type="molecule type" value="Genomic_DNA"/>
</dbReference>
<feature type="compositionally biased region" description="Basic and acidic residues" evidence="1">
    <location>
        <begin position="24"/>
        <end position="34"/>
    </location>
</feature>
<name>A0A3L8PPP5_9ACTN</name>
<feature type="compositionally biased region" description="Basic and acidic residues" evidence="1">
    <location>
        <begin position="1"/>
        <end position="17"/>
    </location>
</feature>